<evidence type="ECO:0000313" key="1">
    <source>
        <dbReference type="EnsemblPlants" id="OBART09G14950.1"/>
    </source>
</evidence>
<dbReference type="Gramene" id="OBART09G14950.1">
    <property type="protein sequence ID" value="OBART09G14950.1"/>
    <property type="gene ID" value="OBART09G14950"/>
</dbReference>
<dbReference type="AlphaFoldDB" id="A0A0D3H8F0"/>
<dbReference type="Proteomes" id="UP000026960">
    <property type="component" value="Chromosome 9"/>
</dbReference>
<keyword evidence="2" id="KW-1185">Reference proteome</keyword>
<dbReference type="HOGENOM" id="CLU_2088532_0_0_1"/>
<accession>A0A0D3H8F0</accession>
<reference evidence="1" key="2">
    <citation type="submission" date="2015-03" db="UniProtKB">
        <authorList>
            <consortium name="EnsemblPlants"/>
        </authorList>
    </citation>
    <scope>IDENTIFICATION</scope>
</reference>
<proteinExistence type="predicted"/>
<dbReference type="PaxDb" id="65489-OBART09G14950.1"/>
<name>A0A0D3H8F0_9ORYZ</name>
<organism evidence="1">
    <name type="scientific">Oryza barthii</name>
    <dbReference type="NCBI Taxonomy" id="65489"/>
    <lineage>
        <taxon>Eukaryota</taxon>
        <taxon>Viridiplantae</taxon>
        <taxon>Streptophyta</taxon>
        <taxon>Embryophyta</taxon>
        <taxon>Tracheophyta</taxon>
        <taxon>Spermatophyta</taxon>
        <taxon>Magnoliopsida</taxon>
        <taxon>Liliopsida</taxon>
        <taxon>Poales</taxon>
        <taxon>Poaceae</taxon>
        <taxon>BOP clade</taxon>
        <taxon>Oryzoideae</taxon>
        <taxon>Oryzeae</taxon>
        <taxon>Oryzinae</taxon>
        <taxon>Oryza</taxon>
    </lineage>
</organism>
<dbReference type="EnsemblPlants" id="OBART09G14950.1">
    <property type="protein sequence ID" value="OBART09G14950.1"/>
    <property type="gene ID" value="OBART09G14950"/>
</dbReference>
<sequence length="117" mass="12921">MNDMIHGNGKATIADSVNFLVSYEDTLLSLRQQPDDLKGKGPILLREREFYKESVVGTANTNEMRLSRSGACYRLRIKRCPNVALPSSPARSSGVLKGPKSRSAIGAHVNTTRDWQC</sequence>
<evidence type="ECO:0000313" key="2">
    <source>
        <dbReference type="Proteomes" id="UP000026960"/>
    </source>
</evidence>
<protein>
    <submittedName>
        <fullName evidence="1">Uncharacterized protein</fullName>
    </submittedName>
</protein>
<reference evidence="1" key="1">
    <citation type="journal article" date="2009" name="Rice">
        <title>De Novo Next Generation Sequencing of Plant Genomes.</title>
        <authorList>
            <person name="Rounsley S."/>
            <person name="Marri P.R."/>
            <person name="Yu Y."/>
            <person name="He R."/>
            <person name="Sisneros N."/>
            <person name="Goicoechea J.L."/>
            <person name="Lee S.J."/>
            <person name="Angelova A."/>
            <person name="Kudrna D."/>
            <person name="Luo M."/>
            <person name="Affourtit J."/>
            <person name="Desany B."/>
            <person name="Knight J."/>
            <person name="Niazi F."/>
            <person name="Egholm M."/>
            <person name="Wing R.A."/>
        </authorList>
    </citation>
    <scope>NUCLEOTIDE SEQUENCE [LARGE SCALE GENOMIC DNA]</scope>
    <source>
        <strain evidence="1">cv. IRGC 105608</strain>
    </source>
</reference>